<comment type="caution">
    <text evidence="2">The sequence shown here is derived from an EMBL/GenBank/DDBJ whole genome shotgun (WGS) entry which is preliminary data.</text>
</comment>
<proteinExistence type="predicted"/>
<reference evidence="2 3" key="1">
    <citation type="submission" date="2017-03" db="EMBL/GenBank/DDBJ databases">
        <title>Genomes of endolithic fungi from Antarctica.</title>
        <authorList>
            <person name="Coleine C."/>
            <person name="Masonjones S."/>
            <person name="Stajich J.E."/>
        </authorList>
    </citation>
    <scope>NUCLEOTIDE SEQUENCE [LARGE SCALE GENOMIC DNA]</scope>
    <source>
        <strain evidence="2 3">CCFEE 6315</strain>
    </source>
</reference>
<evidence type="ECO:0000313" key="3">
    <source>
        <dbReference type="Proteomes" id="UP000308549"/>
    </source>
</evidence>
<accession>A0A4U0U1F5</accession>
<dbReference type="Proteomes" id="UP000308549">
    <property type="component" value="Unassembled WGS sequence"/>
</dbReference>
<keyword evidence="3" id="KW-1185">Reference proteome</keyword>
<feature type="compositionally biased region" description="Low complexity" evidence="1">
    <location>
        <begin position="79"/>
        <end position="90"/>
    </location>
</feature>
<protein>
    <submittedName>
        <fullName evidence="2">Uncharacterized protein</fullName>
    </submittedName>
</protein>
<name>A0A4U0U1F5_9PEZI</name>
<dbReference type="EMBL" id="NAJL01000017">
    <property type="protein sequence ID" value="TKA28627.1"/>
    <property type="molecule type" value="Genomic_DNA"/>
</dbReference>
<gene>
    <name evidence="2" type="ORF">B0A50_02954</name>
</gene>
<organism evidence="2 3">
    <name type="scientific">Salinomyces thailandicus</name>
    <dbReference type="NCBI Taxonomy" id="706561"/>
    <lineage>
        <taxon>Eukaryota</taxon>
        <taxon>Fungi</taxon>
        <taxon>Dikarya</taxon>
        <taxon>Ascomycota</taxon>
        <taxon>Pezizomycotina</taxon>
        <taxon>Dothideomycetes</taxon>
        <taxon>Dothideomycetidae</taxon>
        <taxon>Mycosphaerellales</taxon>
        <taxon>Teratosphaeriaceae</taxon>
        <taxon>Salinomyces</taxon>
    </lineage>
</organism>
<evidence type="ECO:0000256" key="1">
    <source>
        <dbReference type="SAM" id="MobiDB-lite"/>
    </source>
</evidence>
<feature type="region of interest" description="Disordered" evidence="1">
    <location>
        <begin position="59"/>
        <end position="107"/>
    </location>
</feature>
<evidence type="ECO:0000313" key="2">
    <source>
        <dbReference type="EMBL" id="TKA28627.1"/>
    </source>
</evidence>
<feature type="compositionally biased region" description="Polar residues" evidence="1">
    <location>
        <begin position="91"/>
        <end position="107"/>
    </location>
</feature>
<dbReference type="AlphaFoldDB" id="A0A4U0U1F5"/>
<sequence>MTDAAVACIQENTFIISRTLVQESCKTVATHTLLHSDGTAFAPTASFYTSVATGLTSQAASSGVEDTAKKTSSERVVSTTTGPTGAFFTTHNLEPTASPSEGGTSAN</sequence>